<evidence type="ECO:0000313" key="2">
    <source>
        <dbReference type="EMBL" id="TBU33382.1"/>
    </source>
</evidence>
<accession>A0A4Q9N2E9</accession>
<reference evidence="2" key="1">
    <citation type="submission" date="2019-01" db="EMBL/GenBank/DDBJ databases">
        <title>Draft genome sequences of three monokaryotic isolates of the white-rot basidiomycete fungus Dichomitus squalens.</title>
        <authorList>
            <consortium name="DOE Joint Genome Institute"/>
            <person name="Lopez S.C."/>
            <person name="Andreopoulos B."/>
            <person name="Pangilinan J."/>
            <person name="Lipzen A."/>
            <person name="Riley R."/>
            <person name="Ahrendt S."/>
            <person name="Ng V."/>
            <person name="Barry K."/>
            <person name="Daum C."/>
            <person name="Grigoriev I.V."/>
            <person name="Hilden K.S."/>
            <person name="Makela M.R."/>
            <person name="de Vries R.P."/>
        </authorList>
    </citation>
    <scope>NUCLEOTIDE SEQUENCE [LARGE SCALE GENOMIC DNA]</scope>
    <source>
        <strain evidence="2">OM18370.1</strain>
    </source>
</reference>
<dbReference type="OrthoDB" id="2740528at2759"/>
<gene>
    <name evidence="2" type="ORF">BD311DRAFT_748482</name>
</gene>
<dbReference type="EMBL" id="ML143391">
    <property type="protein sequence ID" value="TBU33382.1"/>
    <property type="molecule type" value="Genomic_DNA"/>
</dbReference>
<dbReference type="Proteomes" id="UP000292957">
    <property type="component" value="Unassembled WGS sequence"/>
</dbReference>
<feature type="region of interest" description="Disordered" evidence="1">
    <location>
        <begin position="47"/>
        <end position="119"/>
    </location>
</feature>
<proteinExistence type="predicted"/>
<protein>
    <recommendedName>
        <fullName evidence="3">Heterokaryon incompatibility domain-containing protein</fullName>
    </recommendedName>
</protein>
<name>A0A4Q9N2E9_9APHY</name>
<organism evidence="2">
    <name type="scientific">Dichomitus squalens</name>
    <dbReference type="NCBI Taxonomy" id="114155"/>
    <lineage>
        <taxon>Eukaryota</taxon>
        <taxon>Fungi</taxon>
        <taxon>Dikarya</taxon>
        <taxon>Basidiomycota</taxon>
        <taxon>Agaricomycotina</taxon>
        <taxon>Agaricomycetes</taxon>
        <taxon>Polyporales</taxon>
        <taxon>Polyporaceae</taxon>
        <taxon>Dichomitus</taxon>
    </lineage>
</organism>
<dbReference type="AlphaFoldDB" id="A0A4Q9N2E9"/>
<sequence>MRCLDTHTGEFVDINPEWTNYAILSHTWNEGGEQTYTELREIQKRCCSRGHPPQGGARGLPPFLSSSLEVPSGSTPPYHRLTRGGRFRTTTPTSDRQGADLRRMTQPQHTRKSPAYTVP</sequence>
<evidence type="ECO:0000256" key="1">
    <source>
        <dbReference type="SAM" id="MobiDB-lite"/>
    </source>
</evidence>
<feature type="compositionally biased region" description="Polar residues" evidence="1">
    <location>
        <begin position="64"/>
        <end position="75"/>
    </location>
</feature>
<evidence type="ECO:0008006" key="3">
    <source>
        <dbReference type="Google" id="ProtNLM"/>
    </source>
</evidence>